<reference evidence="2 3" key="1">
    <citation type="submission" date="2018-08" db="EMBL/GenBank/DDBJ databases">
        <title>Recombination of ecologically and evolutionarily significant loci maintains genetic cohesion in the Pseudomonas syringae species complex.</title>
        <authorList>
            <person name="Dillon M."/>
            <person name="Thakur S."/>
            <person name="Almeida R.N.D."/>
            <person name="Weir B.S."/>
            <person name="Guttman D.S."/>
        </authorList>
    </citation>
    <scope>NUCLEOTIDE SEQUENCE [LARGE SCALE GENOMIC DNA]</scope>
    <source>
        <strain evidence="2 3">ICMP 6917</strain>
    </source>
</reference>
<feature type="region of interest" description="Disordered" evidence="1">
    <location>
        <begin position="41"/>
        <end position="69"/>
    </location>
</feature>
<comment type="caution">
    <text evidence="2">The sequence shown here is derived from an EMBL/GenBank/DDBJ whole genome shotgun (WGS) entry which is preliminary data.</text>
</comment>
<organism evidence="2 3">
    <name type="scientific">Pseudomonas cichorii</name>
    <dbReference type="NCBI Taxonomy" id="36746"/>
    <lineage>
        <taxon>Bacteria</taxon>
        <taxon>Pseudomonadati</taxon>
        <taxon>Pseudomonadota</taxon>
        <taxon>Gammaproteobacteria</taxon>
        <taxon>Pseudomonadales</taxon>
        <taxon>Pseudomonadaceae</taxon>
        <taxon>Pseudomonas</taxon>
    </lineage>
</organism>
<evidence type="ECO:0000313" key="3">
    <source>
        <dbReference type="Proteomes" id="UP000278332"/>
    </source>
</evidence>
<accession>A0A3M4VLX9</accession>
<proteinExistence type="predicted"/>
<feature type="compositionally biased region" description="Basic residues" evidence="1">
    <location>
        <begin position="52"/>
        <end position="65"/>
    </location>
</feature>
<gene>
    <name evidence="2" type="ORF">ALP84_01633</name>
</gene>
<name>A0A3M4VLX9_PSECI</name>
<dbReference type="AlphaFoldDB" id="A0A3M4VLX9"/>
<evidence type="ECO:0000256" key="1">
    <source>
        <dbReference type="SAM" id="MobiDB-lite"/>
    </source>
</evidence>
<dbReference type="Proteomes" id="UP000278332">
    <property type="component" value="Unassembled WGS sequence"/>
</dbReference>
<protein>
    <submittedName>
        <fullName evidence="2">Uncharacterized protein</fullName>
    </submittedName>
</protein>
<dbReference type="EMBL" id="RBRY01000138">
    <property type="protein sequence ID" value="RMR52838.1"/>
    <property type="molecule type" value="Genomic_DNA"/>
</dbReference>
<evidence type="ECO:0000313" key="2">
    <source>
        <dbReference type="EMBL" id="RMR52838.1"/>
    </source>
</evidence>
<sequence>MPAFQSLQGNPADRIRHVHALGYSGRLGFNDRHCPYRLPKDPFMASPDKQQKRAKRAKIKAKQNRSGKPAQNVVHPVFASALVNQPFDDVQLDLSTFDFQDIVENGFDPADYEDLFEAMKAAEAISQLALCVVFLQYPVLALVISEEDEEQATDFMMGLLITYRALFHDEDEDTAVEWIGSPAFQADYNKASELLVKRDSKGQR</sequence>